<dbReference type="Gene3D" id="1.10.238.10">
    <property type="entry name" value="EF-hand"/>
    <property type="match status" value="1"/>
</dbReference>
<accession>A0A4C1TD98</accession>
<evidence type="ECO:0000313" key="3">
    <source>
        <dbReference type="EMBL" id="GBP11428.1"/>
    </source>
</evidence>
<organism evidence="3 4">
    <name type="scientific">Eumeta variegata</name>
    <name type="common">Bagworm moth</name>
    <name type="synonym">Eumeta japonica</name>
    <dbReference type="NCBI Taxonomy" id="151549"/>
    <lineage>
        <taxon>Eukaryota</taxon>
        <taxon>Metazoa</taxon>
        <taxon>Ecdysozoa</taxon>
        <taxon>Arthropoda</taxon>
        <taxon>Hexapoda</taxon>
        <taxon>Insecta</taxon>
        <taxon>Pterygota</taxon>
        <taxon>Neoptera</taxon>
        <taxon>Endopterygota</taxon>
        <taxon>Lepidoptera</taxon>
        <taxon>Glossata</taxon>
        <taxon>Ditrysia</taxon>
        <taxon>Tineoidea</taxon>
        <taxon>Psychidae</taxon>
        <taxon>Oiketicinae</taxon>
        <taxon>Eumeta</taxon>
    </lineage>
</organism>
<dbReference type="AlphaFoldDB" id="A0A4C1TD98"/>
<dbReference type="OrthoDB" id="191686at2759"/>
<keyword evidence="1" id="KW-0106">Calcium</keyword>
<dbReference type="InterPro" id="IPR018247">
    <property type="entry name" value="EF_Hand_1_Ca_BS"/>
</dbReference>
<dbReference type="GO" id="GO:0005509">
    <property type="term" value="F:calcium ion binding"/>
    <property type="evidence" value="ECO:0007669"/>
    <property type="project" value="InterPro"/>
</dbReference>
<gene>
    <name evidence="3" type="ORF">EVAR_92933_1</name>
</gene>
<feature type="domain" description="EF-hand" evidence="2">
    <location>
        <begin position="62"/>
        <end position="97"/>
    </location>
</feature>
<name>A0A4C1TD98_EUMVA</name>
<sequence>MNTVLSVGTGVPEYPVAGGARLAPGEAGLDLRAVRRGRRWPHLARRDARRGGAPTHPPAHAAAKDHVDKIFHLIDVNQDGVVTPDELWQWCARDPRWLHSLDQLDTVL</sequence>
<dbReference type="SUPFAM" id="SSF47473">
    <property type="entry name" value="EF-hand"/>
    <property type="match status" value="1"/>
</dbReference>
<dbReference type="STRING" id="151549.A0A4C1TD98"/>
<evidence type="ECO:0000313" key="4">
    <source>
        <dbReference type="Proteomes" id="UP000299102"/>
    </source>
</evidence>
<dbReference type="PROSITE" id="PS00018">
    <property type="entry name" value="EF_HAND_1"/>
    <property type="match status" value="1"/>
</dbReference>
<dbReference type="PROSITE" id="PS50222">
    <property type="entry name" value="EF_HAND_2"/>
    <property type="match status" value="1"/>
</dbReference>
<comment type="caution">
    <text evidence="3">The sequence shown here is derived from an EMBL/GenBank/DDBJ whole genome shotgun (WGS) entry which is preliminary data.</text>
</comment>
<dbReference type="InterPro" id="IPR011992">
    <property type="entry name" value="EF-hand-dom_pair"/>
</dbReference>
<proteinExistence type="predicted"/>
<keyword evidence="4" id="KW-1185">Reference proteome</keyword>
<dbReference type="InterPro" id="IPR002048">
    <property type="entry name" value="EF_hand_dom"/>
</dbReference>
<evidence type="ECO:0000259" key="2">
    <source>
        <dbReference type="PROSITE" id="PS50222"/>
    </source>
</evidence>
<protein>
    <recommendedName>
        <fullName evidence="2">EF-hand domain-containing protein</fullName>
    </recommendedName>
</protein>
<dbReference type="EMBL" id="BGZK01000046">
    <property type="protein sequence ID" value="GBP11428.1"/>
    <property type="molecule type" value="Genomic_DNA"/>
</dbReference>
<reference evidence="3 4" key="1">
    <citation type="journal article" date="2019" name="Commun. Biol.">
        <title>The bagworm genome reveals a unique fibroin gene that provides high tensile strength.</title>
        <authorList>
            <person name="Kono N."/>
            <person name="Nakamura H."/>
            <person name="Ohtoshi R."/>
            <person name="Tomita M."/>
            <person name="Numata K."/>
            <person name="Arakawa K."/>
        </authorList>
    </citation>
    <scope>NUCLEOTIDE SEQUENCE [LARGE SCALE GENOMIC DNA]</scope>
</reference>
<evidence type="ECO:0000256" key="1">
    <source>
        <dbReference type="ARBA" id="ARBA00022837"/>
    </source>
</evidence>
<dbReference type="Proteomes" id="UP000299102">
    <property type="component" value="Unassembled WGS sequence"/>
</dbReference>